<name>A0AAD6ZLZ9_9AGAR</name>
<evidence type="ECO:0000313" key="2">
    <source>
        <dbReference type="EMBL" id="KAJ7328010.1"/>
    </source>
</evidence>
<protein>
    <submittedName>
        <fullName evidence="2">Uncharacterized protein</fullName>
    </submittedName>
</protein>
<comment type="caution">
    <text evidence="2">The sequence shown here is derived from an EMBL/GenBank/DDBJ whole genome shotgun (WGS) entry which is preliminary data.</text>
</comment>
<gene>
    <name evidence="2" type="ORF">DFH08DRAFT_940728</name>
</gene>
<dbReference type="AlphaFoldDB" id="A0AAD6ZLZ9"/>
<feature type="region of interest" description="Disordered" evidence="1">
    <location>
        <begin position="138"/>
        <end position="190"/>
    </location>
</feature>
<feature type="region of interest" description="Disordered" evidence="1">
    <location>
        <begin position="224"/>
        <end position="323"/>
    </location>
</feature>
<evidence type="ECO:0000313" key="3">
    <source>
        <dbReference type="Proteomes" id="UP001218218"/>
    </source>
</evidence>
<reference evidence="2" key="1">
    <citation type="submission" date="2023-03" db="EMBL/GenBank/DDBJ databases">
        <title>Massive genome expansion in bonnet fungi (Mycena s.s.) driven by repeated elements and novel gene families across ecological guilds.</title>
        <authorList>
            <consortium name="Lawrence Berkeley National Laboratory"/>
            <person name="Harder C.B."/>
            <person name="Miyauchi S."/>
            <person name="Viragh M."/>
            <person name="Kuo A."/>
            <person name="Thoen E."/>
            <person name="Andreopoulos B."/>
            <person name="Lu D."/>
            <person name="Skrede I."/>
            <person name="Drula E."/>
            <person name="Henrissat B."/>
            <person name="Morin E."/>
            <person name="Kohler A."/>
            <person name="Barry K."/>
            <person name="LaButti K."/>
            <person name="Morin E."/>
            <person name="Salamov A."/>
            <person name="Lipzen A."/>
            <person name="Mereny Z."/>
            <person name="Hegedus B."/>
            <person name="Baldrian P."/>
            <person name="Stursova M."/>
            <person name="Weitz H."/>
            <person name="Taylor A."/>
            <person name="Grigoriev I.V."/>
            <person name="Nagy L.G."/>
            <person name="Martin F."/>
            <person name="Kauserud H."/>
        </authorList>
    </citation>
    <scope>NUCLEOTIDE SEQUENCE</scope>
    <source>
        <strain evidence="2">CBHHK002</strain>
    </source>
</reference>
<feature type="compositionally biased region" description="Basic and acidic residues" evidence="1">
    <location>
        <begin position="289"/>
        <end position="305"/>
    </location>
</feature>
<evidence type="ECO:0000256" key="1">
    <source>
        <dbReference type="SAM" id="MobiDB-lite"/>
    </source>
</evidence>
<proteinExistence type="predicted"/>
<keyword evidence="3" id="KW-1185">Reference proteome</keyword>
<sequence>MPSRKVESLAEKILRLESKAKVIRAELGQSLLYHVSLSDFDALLATYKAEKASRPRKKLIPRPDGQHGTSKGYQIQKAMGLAKLGCDKKHYSRLSMQNKFKYFARFEGAWPLHDLEWKALQNCVRARKADEAAEKLAEEIDNSAEYERQDTRTHGKKKSQPEITSRDQEEEIIDSDADSDAQSYYGSDTADELTKPLAQVAVKNTARSKATSFLNAQHSLVRPMGVQADDETEPPTKKSVLVSKHAVSILRTTKSMEEEDEETQRAPAPVLKKAASVKNNKENTLPPKRKSETRKEEDKDEEPSRKKLKAADPLGGRASNDKISDPQTLWTYPRLVISLVLVDGQVDLETLAKVLSPAISTWCTWMIPRVDVSLPHRSLQAPALALQASSVSSFKLSQCLKLPQASSLSFLQVPPKLSFKSSSGCPQAILKSSGRTLAERWRGPREVGLELGKFA</sequence>
<organism evidence="2 3">
    <name type="scientific">Mycena albidolilacea</name>
    <dbReference type="NCBI Taxonomy" id="1033008"/>
    <lineage>
        <taxon>Eukaryota</taxon>
        <taxon>Fungi</taxon>
        <taxon>Dikarya</taxon>
        <taxon>Basidiomycota</taxon>
        <taxon>Agaricomycotina</taxon>
        <taxon>Agaricomycetes</taxon>
        <taxon>Agaricomycetidae</taxon>
        <taxon>Agaricales</taxon>
        <taxon>Marasmiineae</taxon>
        <taxon>Mycenaceae</taxon>
        <taxon>Mycena</taxon>
    </lineage>
</organism>
<accession>A0AAD6ZLZ9</accession>
<dbReference type="Proteomes" id="UP001218218">
    <property type="component" value="Unassembled WGS sequence"/>
</dbReference>
<feature type="compositionally biased region" description="Acidic residues" evidence="1">
    <location>
        <begin position="168"/>
        <end position="179"/>
    </location>
</feature>
<dbReference type="EMBL" id="JARIHO010000040">
    <property type="protein sequence ID" value="KAJ7328010.1"/>
    <property type="molecule type" value="Genomic_DNA"/>
</dbReference>